<dbReference type="SUPFAM" id="SSF56112">
    <property type="entry name" value="Protein kinase-like (PK-like)"/>
    <property type="match status" value="1"/>
</dbReference>
<comment type="pathway">
    <text evidence="1">Cofactor biosynthesis; ubiquinone biosynthesis.</text>
</comment>
<gene>
    <name evidence="8" type="ORF">g.34256</name>
</gene>
<comment type="similarity">
    <text evidence="2">Belongs to the protein kinase superfamily. ADCK protein kinase family.</text>
</comment>
<keyword evidence="5" id="KW-0067">ATP-binding</keyword>
<dbReference type="PANTHER" id="PTHR43851">
    <property type="match status" value="1"/>
</dbReference>
<evidence type="ECO:0000256" key="2">
    <source>
        <dbReference type="ARBA" id="ARBA00009670"/>
    </source>
</evidence>
<evidence type="ECO:0000313" key="8">
    <source>
        <dbReference type="EMBL" id="JAS40643.1"/>
    </source>
</evidence>
<dbReference type="EMBL" id="GECZ01029126">
    <property type="protein sequence ID" value="JAS40643.1"/>
    <property type="molecule type" value="Transcribed_RNA"/>
</dbReference>
<organism evidence="8">
    <name type="scientific">Cuerna arida</name>
    <dbReference type="NCBI Taxonomy" id="1464854"/>
    <lineage>
        <taxon>Eukaryota</taxon>
        <taxon>Metazoa</taxon>
        <taxon>Ecdysozoa</taxon>
        <taxon>Arthropoda</taxon>
        <taxon>Hexapoda</taxon>
        <taxon>Insecta</taxon>
        <taxon>Pterygota</taxon>
        <taxon>Neoptera</taxon>
        <taxon>Paraneoptera</taxon>
        <taxon>Hemiptera</taxon>
        <taxon>Auchenorrhyncha</taxon>
        <taxon>Membracoidea</taxon>
        <taxon>Cicadellidae</taxon>
        <taxon>Cicadellinae</taxon>
        <taxon>Proconiini</taxon>
        <taxon>Cuerna</taxon>
    </lineage>
</organism>
<dbReference type="InterPro" id="IPR011009">
    <property type="entry name" value="Kinase-like_dom_sf"/>
</dbReference>
<dbReference type="GO" id="GO:0016740">
    <property type="term" value="F:transferase activity"/>
    <property type="evidence" value="ECO:0007669"/>
    <property type="project" value="UniProtKB-KW"/>
</dbReference>
<dbReference type="InterPro" id="IPR034646">
    <property type="entry name" value="ADCK3_dom"/>
</dbReference>
<keyword evidence="3" id="KW-0808">Transferase</keyword>
<evidence type="ECO:0000256" key="4">
    <source>
        <dbReference type="ARBA" id="ARBA00022741"/>
    </source>
</evidence>
<evidence type="ECO:0000256" key="5">
    <source>
        <dbReference type="ARBA" id="ARBA00022840"/>
    </source>
</evidence>
<dbReference type="InterPro" id="IPR051409">
    <property type="entry name" value="Atypical_kinase_ADCK"/>
</dbReference>
<proteinExistence type="inferred from homology"/>
<evidence type="ECO:0000259" key="7">
    <source>
        <dbReference type="Pfam" id="PF03109"/>
    </source>
</evidence>
<name>A0A1B6ESG4_9HEMI</name>
<dbReference type="GO" id="GO:0006744">
    <property type="term" value="P:ubiquinone biosynthetic process"/>
    <property type="evidence" value="ECO:0007669"/>
    <property type="project" value="TreeGrafter"/>
</dbReference>
<dbReference type="Pfam" id="PF03109">
    <property type="entry name" value="ABC1"/>
    <property type="match status" value="1"/>
</dbReference>
<feature type="domain" description="ABC1 atypical kinase-like" evidence="7">
    <location>
        <begin position="366"/>
        <end position="606"/>
    </location>
</feature>
<dbReference type="GO" id="GO:0005524">
    <property type="term" value="F:ATP binding"/>
    <property type="evidence" value="ECO:0007669"/>
    <property type="project" value="UniProtKB-KW"/>
</dbReference>
<dbReference type="PANTHER" id="PTHR43851:SF3">
    <property type="entry name" value="COENZYME Q8"/>
    <property type="match status" value="1"/>
</dbReference>
<dbReference type="InterPro" id="IPR004147">
    <property type="entry name" value="ABC1_dom"/>
</dbReference>
<dbReference type="CDD" id="cd13970">
    <property type="entry name" value="ABC1_ADCK3"/>
    <property type="match status" value="1"/>
</dbReference>
<reference evidence="8" key="1">
    <citation type="submission" date="2015-11" db="EMBL/GenBank/DDBJ databases">
        <title>De novo transcriptome assembly of four potential Pierce s Disease insect vectors from Arizona vineyards.</title>
        <authorList>
            <person name="Tassone E.E."/>
        </authorList>
    </citation>
    <scope>NUCLEOTIDE SEQUENCE</scope>
</reference>
<sequence length="710" mass="80041">MSRPLRSDILGVLKGAGMVFNNAFKLQENQCQQIWQNSSIKSATEDVNSVLGTSLKDVVLQTSPVQIEKLVSETLQRTAMVVEGLKGVVKYSNQPVEEQNNGIDISELELEFDKETMFEDVENLFRKGEKEEIQTSNSNVKVISITSPGKYATIKKTPELLQSFGDGSQLAQAINTQYKIQSKEPEIVENDKPVEKLVLTSNIIEESKAFVNPSIHSVDSIISNVEDSLKDKTQLKETNVFYKIEPQVVPTPVAKKAPKKKQSLSETAKQRSVPSSRLGRMISFGSLAAGLGIGTVAEVTRRSLGLAETPSIGTTLDSAFLSPANAERIVDTLCKVRGAALKIGQILSIQDNNIISPQLQKAFERVRQSADFMPSWQVEKVMIQEFGEDWRSRLASFEMKPFAAASIGQVHSATLLDGTEVAMKIQYPGVAKGIESDIDNLVGILKVWNIFPEGMFIDNVVEVAKRELNWEVDYVREAECTKIFQSLLKDYHDYYIPRIIDDLCTPQILTSELIEGVPVDKCQDMDEPTRKHICQLVMQLCLRELFQFRYMQTDPNWSNFFYNVDTRQLILLDFGASRAYDKFFMDQYIQVIKAAADGNKDRVLEISREMGFLTGYESKIMEDAHANAVLILGEVFLQEMGEFDFGAQDTTKRIQQLVPTIITHRLCPPPEEIYSLHRKLSGVFLLCSKLKVKMNCRDMFLEVYENYKFS</sequence>
<dbReference type="AlphaFoldDB" id="A0A1B6ESG4"/>
<keyword evidence="4" id="KW-0547">Nucleotide-binding</keyword>
<protein>
    <recommendedName>
        <fullName evidence="7">ABC1 atypical kinase-like domain-containing protein</fullName>
    </recommendedName>
</protein>
<accession>A0A1B6ESG4</accession>
<evidence type="ECO:0000256" key="1">
    <source>
        <dbReference type="ARBA" id="ARBA00004749"/>
    </source>
</evidence>
<evidence type="ECO:0000256" key="3">
    <source>
        <dbReference type="ARBA" id="ARBA00022679"/>
    </source>
</evidence>
<evidence type="ECO:0000256" key="6">
    <source>
        <dbReference type="SAM" id="MobiDB-lite"/>
    </source>
</evidence>
<feature type="region of interest" description="Disordered" evidence="6">
    <location>
        <begin position="252"/>
        <end position="272"/>
    </location>
</feature>